<reference evidence="4" key="1">
    <citation type="journal article" date="2019" name="Int. J. Syst. Evol. Microbiol.">
        <title>The Global Catalogue of Microorganisms (GCM) 10K type strain sequencing project: providing services to taxonomists for standard genome sequencing and annotation.</title>
        <authorList>
            <consortium name="The Broad Institute Genomics Platform"/>
            <consortium name="The Broad Institute Genome Sequencing Center for Infectious Disease"/>
            <person name="Wu L."/>
            <person name="Ma J."/>
        </authorList>
    </citation>
    <scope>NUCLEOTIDE SEQUENCE [LARGE SCALE GENOMIC DNA]</scope>
    <source>
        <strain evidence="4">ZS-35-S2</strain>
    </source>
</reference>
<evidence type="ECO:0000256" key="2">
    <source>
        <dbReference type="SAM" id="Phobius"/>
    </source>
</evidence>
<feature type="compositionally biased region" description="Gly residues" evidence="1">
    <location>
        <begin position="337"/>
        <end position="346"/>
    </location>
</feature>
<dbReference type="RefSeq" id="WP_377432481.1">
    <property type="nucleotide sequence ID" value="NZ_JBHSPR010000066.1"/>
</dbReference>
<feature type="transmembrane region" description="Helical" evidence="2">
    <location>
        <begin position="171"/>
        <end position="194"/>
    </location>
</feature>
<feature type="transmembrane region" description="Helical" evidence="2">
    <location>
        <begin position="139"/>
        <end position="165"/>
    </location>
</feature>
<keyword evidence="2" id="KW-0812">Transmembrane</keyword>
<gene>
    <name evidence="3" type="ORF">ACFP2T_41980</name>
</gene>
<proteinExistence type="predicted"/>
<evidence type="ECO:0000313" key="4">
    <source>
        <dbReference type="Proteomes" id="UP001596203"/>
    </source>
</evidence>
<feature type="compositionally biased region" description="Low complexity" evidence="1">
    <location>
        <begin position="358"/>
        <end position="391"/>
    </location>
</feature>
<accession>A0ABW1KPF0</accession>
<feature type="transmembrane region" description="Helical" evidence="2">
    <location>
        <begin position="206"/>
        <end position="226"/>
    </location>
</feature>
<organism evidence="3 4">
    <name type="scientific">Plantactinospora solaniradicis</name>
    <dbReference type="NCBI Taxonomy" id="1723736"/>
    <lineage>
        <taxon>Bacteria</taxon>
        <taxon>Bacillati</taxon>
        <taxon>Actinomycetota</taxon>
        <taxon>Actinomycetes</taxon>
        <taxon>Micromonosporales</taxon>
        <taxon>Micromonosporaceae</taxon>
        <taxon>Plantactinospora</taxon>
    </lineage>
</organism>
<keyword evidence="2" id="KW-1133">Transmembrane helix</keyword>
<feature type="compositionally biased region" description="Basic and acidic residues" evidence="1">
    <location>
        <begin position="492"/>
        <end position="504"/>
    </location>
</feature>
<comment type="caution">
    <text evidence="3">The sequence shown here is derived from an EMBL/GenBank/DDBJ whole genome shotgun (WGS) entry which is preliminary data.</text>
</comment>
<feature type="transmembrane region" description="Helical" evidence="2">
    <location>
        <begin position="20"/>
        <end position="39"/>
    </location>
</feature>
<feature type="region of interest" description="Disordered" evidence="1">
    <location>
        <begin position="317"/>
        <end position="504"/>
    </location>
</feature>
<sequence>MDDWFVKKLIGSILQWFAETVIGVLNALWELLLVTAFVSPDVTALPQVTTFASTSLGIVNVCYVLAFLWAAIMVMGRDTIQSRVGPGELIPRLVIGLIAANFAIPICSTVIGLANALTEALTDQDVTSPGSMQQLRDTTVGALSGQTGATAGSFLLLLIGLLIAVLTGTLLVQWIVRLGFLVVAVGISPIALALHGTEQTEGGAKLWWRAILGTNGIVVLQAVALHTTLKVFLNPDSNLPMFGLPIIIGDPAAIMNLLIVVCLLWSIVKIPRLMSRYVTRIPPNPMGMILRVVLVQQLTRGLSRAFSGSRSAARAAGHASGRAAGAGGANRPWPVKSGGGGGGQSRSGGSAPRPLQPPSGAAPAAPASPTRPAAPCAPTPAAKSPAASTPTREPCRNAPHQRLAARHGRRSGPLASSRIHHGRGPHDRSRPGSPRRPRCLVPGRYAHRSEANGTDPTTRADLHHHLATQRTSRPARGHPHRRSDGQTYRPNSEGKPDDNATGHH</sequence>
<feature type="transmembrane region" description="Helical" evidence="2">
    <location>
        <begin position="94"/>
        <end position="118"/>
    </location>
</feature>
<dbReference type="EMBL" id="JBHSPR010000066">
    <property type="protein sequence ID" value="MFC6022713.1"/>
    <property type="molecule type" value="Genomic_DNA"/>
</dbReference>
<protein>
    <recommendedName>
        <fullName evidence="5">Integral membrane protein</fullName>
    </recommendedName>
</protein>
<evidence type="ECO:0000256" key="1">
    <source>
        <dbReference type="SAM" id="MobiDB-lite"/>
    </source>
</evidence>
<feature type="transmembrane region" description="Helical" evidence="2">
    <location>
        <begin position="51"/>
        <end position="74"/>
    </location>
</feature>
<feature type="transmembrane region" description="Helical" evidence="2">
    <location>
        <begin position="246"/>
        <end position="268"/>
    </location>
</feature>
<evidence type="ECO:0008006" key="5">
    <source>
        <dbReference type="Google" id="ProtNLM"/>
    </source>
</evidence>
<keyword evidence="4" id="KW-1185">Reference proteome</keyword>
<evidence type="ECO:0000313" key="3">
    <source>
        <dbReference type="EMBL" id="MFC6022713.1"/>
    </source>
</evidence>
<keyword evidence="2" id="KW-0472">Membrane</keyword>
<name>A0ABW1KPF0_9ACTN</name>
<dbReference type="Proteomes" id="UP001596203">
    <property type="component" value="Unassembled WGS sequence"/>
</dbReference>